<comment type="caution">
    <text evidence="2">The sequence shown here is derived from an EMBL/GenBank/DDBJ whole genome shotgun (WGS) entry which is preliminary data.</text>
</comment>
<reference evidence="2 3" key="1">
    <citation type="journal article" date="2019" name="Sci. Rep.">
        <title>Orb-weaving spider Araneus ventricosus genome elucidates the spidroin gene catalogue.</title>
        <authorList>
            <person name="Kono N."/>
            <person name="Nakamura H."/>
            <person name="Ohtoshi R."/>
            <person name="Moran D.A.P."/>
            <person name="Shinohara A."/>
            <person name="Yoshida Y."/>
            <person name="Fujiwara M."/>
            <person name="Mori M."/>
            <person name="Tomita M."/>
            <person name="Arakawa K."/>
        </authorList>
    </citation>
    <scope>NUCLEOTIDE SEQUENCE [LARGE SCALE GENOMIC DNA]</scope>
</reference>
<feature type="compositionally biased region" description="Polar residues" evidence="1">
    <location>
        <begin position="42"/>
        <end position="53"/>
    </location>
</feature>
<protein>
    <submittedName>
        <fullName evidence="2">Uncharacterized protein</fullName>
    </submittedName>
</protein>
<feature type="region of interest" description="Disordered" evidence="1">
    <location>
        <begin position="40"/>
        <end position="69"/>
    </location>
</feature>
<dbReference type="AlphaFoldDB" id="A0A4Y2IAW3"/>
<evidence type="ECO:0000313" key="3">
    <source>
        <dbReference type="Proteomes" id="UP000499080"/>
    </source>
</evidence>
<dbReference type="EMBL" id="BGPR01002495">
    <property type="protein sequence ID" value="GBM74419.1"/>
    <property type="molecule type" value="Genomic_DNA"/>
</dbReference>
<evidence type="ECO:0000313" key="2">
    <source>
        <dbReference type="EMBL" id="GBM74419.1"/>
    </source>
</evidence>
<sequence length="107" mass="12360">MNVGSNPGQDEFEVLSQSESTSYKCVKRSRLFEFEGEDLRRSNTTGFSRSGTQTKEENGISHNGNKHRDRKELLLSTTIMRKEKWVQRFLRHFPGYSKCGNKEKNGV</sequence>
<name>A0A4Y2IAW3_ARAVE</name>
<evidence type="ECO:0000256" key="1">
    <source>
        <dbReference type="SAM" id="MobiDB-lite"/>
    </source>
</evidence>
<proteinExistence type="predicted"/>
<accession>A0A4Y2IAW3</accession>
<organism evidence="2 3">
    <name type="scientific">Araneus ventricosus</name>
    <name type="common">Orbweaver spider</name>
    <name type="synonym">Epeira ventricosa</name>
    <dbReference type="NCBI Taxonomy" id="182803"/>
    <lineage>
        <taxon>Eukaryota</taxon>
        <taxon>Metazoa</taxon>
        <taxon>Ecdysozoa</taxon>
        <taxon>Arthropoda</taxon>
        <taxon>Chelicerata</taxon>
        <taxon>Arachnida</taxon>
        <taxon>Araneae</taxon>
        <taxon>Araneomorphae</taxon>
        <taxon>Entelegynae</taxon>
        <taxon>Araneoidea</taxon>
        <taxon>Araneidae</taxon>
        <taxon>Araneus</taxon>
    </lineage>
</organism>
<gene>
    <name evidence="2" type="ORF">AVEN_184178_1</name>
</gene>
<dbReference type="Proteomes" id="UP000499080">
    <property type="component" value="Unassembled WGS sequence"/>
</dbReference>
<keyword evidence="3" id="KW-1185">Reference proteome</keyword>